<keyword evidence="3" id="KW-1185">Reference proteome</keyword>
<proteinExistence type="predicted"/>
<organism evidence="2 3">
    <name type="scientific">Coprinellus micaceus</name>
    <name type="common">Glistening ink-cap mushroom</name>
    <name type="synonym">Coprinus micaceus</name>
    <dbReference type="NCBI Taxonomy" id="71717"/>
    <lineage>
        <taxon>Eukaryota</taxon>
        <taxon>Fungi</taxon>
        <taxon>Dikarya</taxon>
        <taxon>Basidiomycota</taxon>
        <taxon>Agaricomycotina</taxon>
        <taxon>Agaricomycetes</taxon>
        <taxon>Agaricomycetidae</taxon>
        <taxon>Agaricales</taxon>
        <taxon>Agaricineae</taxon>
        <taxon>Psathyrellaceae</taxon>
        <taxon>Coprinellus</taxon>
    </lineage>
</organism>
<protein>
    <submittedName>
        <fullName evidence="2">Uncharacterized protein</fullName>
    </submittedName>
</protein>
<evidence type="ECO:0000313" key="2">
    <source>
        <dbReference type="EMBL" id="TEB32264.1"/>
    </source>
</evidence>
<dbReference type="STRING" id="71717.A0A4Y7TE77"/>
<comment type="caution">
    <text evidence="2">The sequence shown here is derived from an EMBL/GenBank/DDBJ whole genome shotgun (WGS) entry which is preliminary data.</text>
</comment>
<feature type="compositionally biased region" description="Polar residues" evidence="1">
    <location>
        <begin position="87"/>
        <end position="101"/>
    </location>
</feature>
<evidence type="ECO:0000313" key="3">
    <source>
        <dbReference type="Proteomes" id="UP000298030"/>
    </source>
</evidence>
<feature type="region of interest" description="Disordered" evidence="1">
    <location>
        <begin position="74"/>
        <end position="101"/>
    </location>
</feature>
<gene>
    <name evidence="2" type="ORF">FA13DRAFT_1732027</name>
</gene>
<dbReference type="EMBL" id="QPFP01000016">
    <property type="protein sequence ID" value="TEB32264.1"/>
    <property type="molecule type" value="Genomic_DNA"/>
</dbReference>
<dbReference type="AlphaFoldDB" id="A0A4Y7TE77"/>
<reference evidence="2 3" key="1">
    <citation type="journal article" date="2019" name="Nat. Ecol. Evol.">
        <title>Megaphylogeny resolves global patterns of mushroom evolution.</title>
        <authorList>
            <person name="Varga T."/>
            <person name="Krizsan K."/>
            <person name="Foldi C."/>
            <person name="Dima B."/>
            <person name="Sanchez-Garcia M."/>
            <person name="Sanchez-Ramirez S."/>
            <person name="Szollosi G.J."/>
            <person name="Szarkandi J.G."/>
            <person name="Papp V."/>
            <person name="Albert L."/>
            <person name="Andreopoulos W."/>
            <person name="Angelini C."/>
            <person name="Antonin V."/>
            <person name="Barry K.W."/>
            <person name="Bougher N.L."/>
            <person name="Buchanan P."/>
            <person name="Buyck B."/>
            <person name="Bense V."/>
            <person name="Catcheside P."/>
            <person name="Chovatia M."/>
            <person name="Cooper J."/>
            <person name="Damon W."/>
            <person name="Desjardin D."/>
            <person name="Finy P."/>
            <person name="Geml J."/>
            <person name="Haridas S."/>
            <person name="Hughes K."/>
            <person name="Justo A."/>
            <person name="Karasinski D."/>
            <person name="Kautmanova I."/>
            <person name="Kiss B."/>
            <person name="Kocsube S."/>
            <person name="Kotiranta H."/>
            <person name="LaButti K.M."/>
            <person name="Lechner B.E."/>
            <person name="Liimatainen K."/>
            <person name="Lipzen A."/>
            <person name="Lukacs Z."/>
            <person name="Mihaltcheva S."/>
            <person name="Morgado L.N."/>
            <person name="Niskanen T."/>
            <person name="Noordeloos M.E."/>
            <person name="Ohm R.A."/>
            <person name="Ortiz-Santana B."/>
            <person name="Ovrebo C."/>
            <person name="Racz N."/>
            <person name="Riley R."/>
            <person name="Savchenko A."/>
            <person name="Shiryaev A."/>
            <person name="Soop K."/>
            <person name="Spirin V."/>
            <person name="Szebenyi C."/>
            <person name="Tomsovsky M."/>
            <person name="Tulloss R.E."/>
            <person name="Uehling J."/>
            <person name="Grigoriev I.V."/>
            <person name="Vagvolgyi C."/>
            <person name="Papp T."/>
            <person name="Martin F.M."/>
            <person name="Miettinen O."/>
            <person name="Hibbett D.S."/>
            <person name="Nagy L.G."/>
        </authorList>
    </citation>
    <scope>NUCLEOTIDE SEQUENCE [LARGE SCALE GENOMIC DNA]</scope>
    <source>
        <strain evidence="2 3">FP101781</strain>
    </source>
</reference>
<dbReference type="Proteomes" id="UP000298030">
    <property type="component" value="Unassembled WGS sequence"/>
</dbReference>
<evidence type="ECO:0000256" key="1">
    <source>
        <dbReference type="SAM" id="MobiDB-lite"/>
    </source>
</evidence>
<dbReference type="OrthoDB" id="3222453at2759"/>
<accession>A0A4Y7TE77</accession>
<sequence>MLLCGEGLACWKPEPRHPLTEERGVMPGDVGIFDVHKGFHKIFNLWDDEEAIRTTATMCAHSASYEIPAKANNIINQEERREGDTLAQGTTSKTFYEPNSK</sequence>
<name>A0A4Y7TE77_COPMI</name>